<name>A0ACC4DS55_PURLI</name>
<reference evidence="1" key="1">
    <citation type="submission" date="2024-12" db="EMBL/GenBank/DDBJ databases">
        <title>Comparative genomics and development of molecular markers within Purpureocillium lilacinum and among Purpureocillium species.</title>
        <authorList>
            <person name="Yeh Z.-Y."/>
            <person name="Ni N.-T."/>
            <person name="Lo P.-H."/>
            <person name="Mushyakhwo K."/>
            <person name="Lin C.-F."/>
            <person name="Nai Y.-S."/>
        </authorList>
    </citation>
    <scope>NUCLEOTIDE SEQUENCE</scope>
    <source>
        <strain evidence="1">NCHU-NPUST-175</strain>
    </source>
</reference>
<dbReference type="EMBL" id="JBGNUJ010000006">
    <property type="protein sequence ID" value="KAL3958848.1"/>
    <property type="molecule type" value="Genomic_DNA"/>
</dbReference>
<sequence>MPRNCTFGGSGLPRTSGVTKGIRPPPLAFFPTPFTTSRSRAVNAFNSSIHHGRRRSSPDALTREEFDALLAQYPPLVESISKAKGSRPKDPPGARPLPLRRRARRLGAHDDHRNSNDNSSKPGRAMTLDDVKLLVEWKLRHGKFRPTLMSLISSNPAPSSPPPSPPSSPPTAPPSLLLPPPFPHRLLLPPLLPPLPTPPPATAGALLALCSLRGVGPATASLLLSVHDPRRAPFFSDEAFLWLCAGANPRAPIKYVEKEYRALRERAAESSCAAGRVGAGSGEGGVCGDEGLWGRWRGCQGEGVEEDGYKGEAKVEKPPVKRKSILKEVDKDIDKGKDAPTTAEPGVRRSKRLKS</sequence>
<gene>
    <name evidence="1" type="ORF">ACCO45_007010</name>
</gene>
<comment type="caution">
    <text evidence="1">The sequence shown here is derived from an EMBL/GenBank/DDBJ whole genome shotgun (WGS) entry which is preliminary data.</text>
</comment>
<keyword evidence="2" id="KW-1185">Reference proteome</keyword>
<proteinExistence type="predicted"/>
<protein>
    <submittedName>
        <fullName evidence="1">Uncharacterized protein</fullName>
    </submittedName>
</protein>
<evidence type="ECO:0000313" key="1">
    <source>
        <dbReference type="EMBL" id="KAL3958848.1"/>
    </source>
</evidence>
<evidence type="ECO:0000313" key="2">
    <source>
        <dbReference type="Proteomes" id="UP001638806"/>
    </source>
</evidence>
<accession>A0ACC4DS55</accession>
<dbReference type="Proteomes" id="UP001638806">
    <property type="component" value="Unassembled WGS sequence"/>
</dbReference>
<organism evidence="1 2">
    <name type="scientific">Purpureocillium lilacinum</name>
    <name type="common">Paecilomyces lilacinus</name>
    <dbReference type="NCBI Taxonomy" id="33203"/>
    <lineage>
        <taxon>Eukaryota</taxon>
        <taxon>Fungi</taxon>
        <taxon>Dikarya</taxon>
        <taxon>Ascomycota</taxon>
        <taxon>Pezizomycotina</taxon>
        <taxon>Sordariomycetes</taxon>
        <taxon>Hypocreomycetidae</taxon>
        <taxon>Hypocreales</taxon>
        <taxon>Ophiocordycipitaceae</taxon>
        <taxon>Purpureocillium</taxon>
    </lineage>
</organism>